<comment type="caution">
    <text evidence="5">The sequence shown here is derived from an EMBL/GenBank/DDBJ whole genome shotgun (WGS) entry which is preliminary data.</text>
</comment>
<dbReference type="InterPro" id="IPR015304">
    <property type="entry name" value="ZinT_dom"/>
</dbReference>
<feature type="domain" description="ZinT" evidence="4">
    <location>
        <begin position="36"/>
        <end position="213"/>
    </location>
</feature>
<sequence>MKVAYWTLFLGLACSSTVFAHGGHSHGAPLSEKEVRAASGIFADDDVKDRPLSDWEGVWQSVYPYARDGSLDPVFQKKAAADKTRSFSDIKQYYLTGYASDITDIGIENDVMEFTEKGAVSSCKYAYKGYKVLNYVSGKRGVRYLFECTDKASKAPHFVQFSDHIISPRKSSHFHIFTGNVSQAALFDELENWPTFFPYQLSKAQVVDDLLHH</sequence>
<dbReference type="Proteomes" id="UP000809137">
    <property type="component" value="Unassembled WGS sequence"/>
</dbReference>
<proteinExistence type="predicted"/>
<evidence type="ECO:0000256" key="2">
    <source>
        <dbReference type="ARBA" id="ARBA00022833"/>
    </source>
</evidence>
<feature type="signal peptide" evidence="3">
    <location>
        <begin position="1"/>
        <end position="20"/>
    </location>
</feature>
<gene>
    <name evidence="5" type="primary">zinT</name>
    <name evidence="5" type="ORF">JJB79_03690</name>
</gene>
<dbReference type="InterPro" id="IPR012674">
    <property type="entry name" value="Calycin"/>
</dbReference>
<keyword evidence="1 3" id="KW-0732">Signal</keyword>
<reference evidence="5 6" key="1">
    <citation type="submission" date="2021-01" db="EMBL/GenBank/DDBJ databases">
        <title>Complete genome sequence of Pantoea eucrina OB49, a heavy metal tolerant bacterium with PGPR potential isolated from wheat in Algeria.</title>
        <authorList>
            <person name="Lekired A."/>
            <person name="Ouzari I.H."/>
        </authorList>
    </citation>
    <scope>NUCLEOTIDE SEQUENCE [LARGE SCALE GENOMIC DNA]</scope>
    <source>
        <strain evidence="5 6">OB49</strain>
    </source>
</reference>
<evidence type="ECO:0000256" key="1">
    <source>
        <dbReference type="ARBA" id="ARBA00022729"/>
    </source>
</evidence>
<dbReference type="GeneID" id="84690867"/>
<feature type="chain" id="PRO_5047329360" evidence="3">
    <location>
        <begin position="21"/>
        <end position="213"/>
    </location>
</feature>
<dbReference type="Gene3D" id="2.40.128.20">
    <property type="match status" value="1"/>
</dbReference>
<dbReference type="SUPFAM" id="SSF50814">
    <property type="entry name" value="Lipocalins"/>
    <property type="match status" value="1"/>
</dbReference>
<dbReference type="RefSeq" id="WP_039383604.1">
    <property type="nucleotide sequence ID" value="NZ_CP083448.1"/>
</dbReference>
<keyword evidence="2" id="KW-0862">Zinc</keyword>
<dbReference type="Pfam" id="PF09223">
    <property type="entry name" value="ZinT"/>
    <property type="match status" value="1"/>
</dbReference>
<dbReference type="EMBL" id="JAFCXS010000001">
    <property type="protein sequence ID" value="MBM0746526.1"/>
    <property type="molecule type" value="Genomic_DNA"/>
</dbReference>
<protein>
    <submittedName>
        <fullName evidence="5">Metal-binding protein ZinT</fullName>
    </submittedName>
</protein>
<evidence type="ECO:0000256" key="3">
    <source>
        <dbReference type="SAM" id="SignalP"/>
    </source>
</evidence>
<evidence type="ECO:0000313" key="6">
    <source>
        <dbReference type="Proteomes" id="UP000809137"/>
    </source>
</evidence>
<evidence type="ECO:0000259" key="4">
    <source>
        <dbReference type="Pfam" id="PF09223"/>
    </source>
</evidence>
<organism evidence="5 6">
    <name type="scientific">Pantoea eucrina</name>
    <dbReference type="NCBI Taxonomy" id="472693"/>
    <lineage>
        <taxon>Bacteria</taxon>
        <taxon>Pseudomonadati</taxon>
        <taxon>Pseudomonadota</taxon>
        <taxon>Gammaproteobacteria</taxon>
        <taxon>Enterobacterales</taxon>
        <taxon>Erwiniaceae</taxon>
        <taxon>Pantoea</taxon>
    </lineage>
</organism>
<keyword evidence="6" id="KW-1185">Reference proteome</keyword>
<accession>A0ABS1Z299</accession>
<name>A0ABS1Z299_9GAMM</name>
<dbReference type="NCBIfam" id="NF007639">
    <property type="entry name" value="PRK10306.1"/>
    <property type="match status" value="1"/>
</dbReference>
<evidence type="ECO:0000313" key="5">
    <source>
        <dbReference type="EMBL" id="MBM0746526.1"/>
    </source>
</evidence>